<name>A0ABR1UPU6_9PEZI</name>
<comment type="caution">
    <text evidence="1">The sequence shown here is derived from an EMBL/GenBank/DDBJ whole genome shotgun (WGS) entry which is preliminary data.</text>
</comment>
<proteinExistence type="predicted"/>
<keyword evidence="2" id="KW-1185">Reference proteome</keyword>
<evidence type="ECO:0000313" key="2">
    <source>
        <dbReference type="Proteomes" id="UP001446871"/>
    </source>
</evidence>
<reference evidence="1 2" key="1">
    <citation type="submission" date="2023-01" db="EMBL/GenBank/DDBJ databases">
        <title>Analysis of 21 Apiospora genomes using comparative genomics revels a genus with tremendous synthesis potential of carbohydrate active enzymes and secondary metabolites.</title>
        <authorList>
            <person name="Sorensen T."/>
        </authorList>
    </citation>
    <scope>NUCLEOTIDE SEQUENCE [LARGE SCALE GENOMIC DNA]</scope>
    <source>
        <strain evidence="1 2">CBS 83171</strain>
    </source>
</reference>
<gene>
    <name evidence="1" type="ORF">PG996_010642</name>
</gene>
<organism evidence="1 2">
    <name type="scientific">Apiospora saccharicola</name>
    <dbReference type="NCBI Taxonomy" id="335842"/>
    <lineage>
        <taxon>Eukaryota</taxon>
        <taxon>Fungi</taxon>
        <taxon>Dikarya</taxon>
        <taxon>Ascomycota</taxon>
        <taxon>Pezizomycotina</taxon>
        <taxon>Sordariomycetes</taxon>
        <taxon>Xylariomycetidae</taxon>
        <taxon>Amphisphaeriales</taxon>
        <taxon>Apiosporaceae</taxon>
        <taxon>Apiospora</taxon>
    </lineage>
</organism>
<protein>
    <submittedName>
        <fullName evidence="1">Uncharacterized protein</fullName>
    </submittedName>
</protein>
<sequence length="66" mass="7495">MDYYNKHDNDDGNGPDLLRVCNRVRDEAGAILSQYASQVYYPARGDNPFTLITMASAVGNQRQQHY</sequence>
<dbReference type="Proteomes" id="UP001446871">
    <property type="component" value="Unassembled WGS sequence"/>
</dbReference>
<dbReference type="EMBL" id="JAQQWM010000006">
    <property type="protein sequence ID" value="KAK8060712.1"/>
    <property type="molecule type" value="Genomic_DNA"/>
</dbReference>
<evidence type="ECO:0000313" key="1">
    <source>
        <dbReference type="EMBL" id="KAK8060712.1"/>
    </source>
</evidence>
<accession>A0ABR1UPU6</accession>